<feature type="compositionally biased region" description="Acidic residues" evidence="4">
    <location>
        <begin position="147"/>
        <end position="159"/>
    </location>
</feature>
<dbReference type="EMBL" id="GBYB01013297">
    <property type="protein sequence ID" value="JAG83064.1"/>
    <property type="molecule type" value="Transcribed_RNA"/>
</dbReference>
<sequence>KNNSVQQCPCNWCLLSIMADISDTFNSWLTDKLKSLNTDEVVYGNYIRAILDSNETEDEKSEALESVIAGITEENISEHVANILVAYKNLFSKELGPDVPEPTEDVEVRLARMMESQSLPTTTQRSYTAEELKIREAILSQYSQMSDGEEEEGDGEDDGVASGKPDCGIEKNTNAAAIVQQQREMREKAKLDSQKKKEKDKEDREKQKQMKEEKKEKRKTTKGERRR</sequence>
<evidence type="ECO:0000259" key="5">
    <source>
        <dbReference type="Pfam" id="PF26091"/>
    </source>
</evidence>
<gene>
    <name evidence="6" type="primary">ccdc43_0</name>
    <name evidence="7" type="synonym">ccdc43_2</name>
    <name evidence="7" type="ORF">g.13626</name>
    <name evidence="6" type="ORF">g.13633</name>
</gene>
<organism evidence="6">
    <name type="scientific">Fopius arisanus</name>
    <dbReference type="NCBI Taxonomy" id="64838"/>
    <lineage>
        <taxon>Eukaryota</taxon>
        <taxon>Metazoa</taxon>
        <taxon>Ecdysozoa</taxon>
        <taxon>Arthropoda</taxon>
        <taxon>Hexapoda</taxon>
        <taxon>Insecta</taxon>
        <taxon>Pterygota</taxon>
        <taxon>Neoptera</taxon>
        <taxon>Endopterygota</taxon>
        <taxon>Hymenoptera</taxon>
        <taxon>Apocrita</taxon>
        <taxon>Ichneumonoidea</taxon>
        <taxon>Braconidae</taxon>
        <taxon>Opiinae</taxon>
        <taxon>Fopius</taxon>
    </lineage>
</organism>
<evidence type="ECO:0000256" key="2">
    <source>
        <dbReference type="ARBA" id="ARBA00016648"/>
    </source>
</evidence>
<dbReference type="AlphaFoldDB" id="A0A0C9RA71"/>
<feature type="compositionally biased region" description="Polar residues" evidence="4">
    <location>
        <begin position="171"/>
        <end position="182"/>
    </location>
</feature>
<dbReference type="PANTHER" id="PTHR31684:SF2">
    <property type="entry name" value="COILED-COIL DOMAIN-CONTAINING PROTEIN 43"/>
    <property type="match status" value="1"/>
</dbReference>
<reference evidence="6" key="1">
    <citation type="submission" date="2015-01" db="EMBL/GenBank/DDBJ databases">
        <title>Transcriptome Assembly of Fopius arisanus.</title>
        <authorList>
            <person name="Geib S."/>
        </authorList>
    </citation>
    <scope>NUCLEOTIDE SEQUENCE</scope>
</reference>
<feature type="compositionally biased region" description="Basic residues" evidence="4">
    <location>
        <begin position="216"/>
        <end position="227"/>
    </location>
</feature>
<evidence type="ECO:0000256" key="3">
    <source>
        <dbReference type="ARBA" id="ARBA00023054"/>
    </source>
</evidence>
<evidence type="ECO:0000256" key="1">
    <source>
        <dbReference type="ARBA" id="ARBA00005305"/>
    </source>
</evidence>
<feature type="compositionally biased region" description="Basic and acidic residues" evidence="4">
    <location>
        <begin position="183"/>
        <end position="215"/>
    </location>
</feature>
<comment type="similarity">
    <text evidence="1">Belongs to the CCDC43 family.</text>
</comment>
<proteinExistence type="inferred from homology"/>
<evidence type="ECO:0000256" key="4">
    <source>
        <dbReference type="SAM" id="MobiDB-lite"/>
    </source>
</evidence>
<keyword evidence="3" id="KW-0175">Coiled coil</keyword>
<protein>
    <recommendedName>
        <fullName evidence="2">Coiled-coil domain-containing protein 43</fullName>
    </recommendedName>
</protein>
<evidence type="ECO:0000313" key="6">
    <source>
        <dbReference type="EMBL" id="JAG83061.1"/>
    </source>
</evidence>
<feature type="domain" description="CCDC43 PWI-like" evidence="5">
    <location>
        <begin position="22"/>
        <end position="90"/>
    </location>
</feature>
<accession>A0A0C9RA71</accession>
<feature type="non-terminal residue" evidence="6">
    <location>
        <position position="1"/>
    </location>
</feature>
<dbReference type="EMBL" id="GBYB01013294">
    <property type="protein sequence ID" value="JAG83061.1"/>
    <property type="molecule type" value="Transcribed_RNA"/>
</dbReference>
<feature type="region of interest" description="Disordered" evidence="4">
    <location>
        <begin position="144"/>
        <end position="227"/>
    </location>
</feature>
<dbReference type="PANTHER" id="PTHR31684">
    <property type="entry name" value="COILED-COIL DOMAIN-CONTAINING PROTEIN 43"/>
    <property type="match status" value="1"/>
</dbReference>
<name>A0A0C9RA71_9HYME</name>
<dbReference type="InterPro" id="IPR037666">
    <property type="entry name" value="CCDC43"/>
</dbReference>
<evidence type="ECO:0000313" key="7">
    <source>
        <dbReference type="EMBL" id="JAG83064.1"/>
    </source>
</evidence>
<dbReference type="InterPro" id="IPR058771">
    <property type="entry name" value="PWI_CCDC43"/>
</dbReference>
<dbReference type="Pfam" id="PF26091">
    <property type="entry name" value="PWI_CCDC43"/>
    <property type="match status" value="1"/>
</dbReference>